<proteinExistence type="predicted"/>
<accession>A0A9X3TQ94</accession>
<keyword evidence="2" id="KW-1185">Reference proteome</keyword>
<dbReference type="Proteomes" id="UP001151071">
    <property type="component" value="Unassembled WGS sequence"/>
</dbReference>
<organism evidence="1 2">
    <name type="scientific">Brevibacillus thermoruber</name>
    <dbReference type="NCBI Taxonomy" id="33942"/>
    <lineage>
        <taxon>Bacteria</taxon>
        <taxon>Bacillati</taxon>
        <taxon>Bacillota</taxon>
        <taxon>Bacilli</taxon>
        <taxon>Bacillales</taxon>
        <taxon>Paenibacillaceae</taxon>
        <taxon>Brevibacillus</taxon>
    </lineage>
</organism>
<evidence type="ECO:0000313" key="1">
    <source>
        <dbReference type="EMBL" id="MDA5108429.1"/>
    </source>
</evidence>
<protein>
    <submittedName>
        <fullName evidence="1">Uncharacterized protein</fullName>
    </submittedName>
</protein>
<dbReference type="EMBL" id="JAPYYP010000008">
    <property type="protein sequence ID" value="MDA5108429.1"/>
    <property type="molecule type" value="Genomic_DNA"/>
</dbReference>
<dbReference type="AlphaFoldDB" id="A0A9X3TQ94"/>
<reference evidence="1" key="1">
    <citation type="submission" date="2022-12" db="EMBL/GenBank/DDBJ databases">
        <title>Draft genome sequence of the thermophilic strain Brevibacillus thermoruber HT42, isolated from Los Humeros, Puebla, Mexico, with biotechnological potential.</title>
        <authorList>
            <person name="Lara Sanchez J."/>
            <person name="Solis Palacios R."/>
            <person name="Bustos Baena A.S."/>
            <person name="Ruz Baez A.E."/>
            <person name="Espinosa Luna G."/>
            <person name="Oliart Ros R.M."/>
        </authorList>
    </citation>
    <scope>NUCLEOTIDE SEQUENCE</scope>
    <source>
        <strain evidence="1">HT42</strain>
    </source>
</reference>
<name>A0A9X3TQ94_9BACL</name>
<sequence length="121" mass="14260">MNITVFYDYFESKLAPIWYVVSFRKGEFDWSKETVYIPLQAPFQRQQVEDFLPDRLGISVTLGELTLNQDKPGKFGIYLPALKKRAVENKVDFWEVEQLIIRVEDIEELLHMNLFREGIAS</sequence>
<comment type="caution">
    <text evidence="1">The sequence shown here is derived from an EMBL/GenBank/DDBJ whole genome shotgun (WGS) entry which is preliminary data.</text>
</comment>
<dbReference type="RefSeq" id="WP_271139938.1">
    <property type="nucleotide sequence ID" value="NZ_JAPYYP010000008.1"/>
</dbReference>
<evidence type="ECO:0000313" key="2">
    <source>
        <dbReference type="Proteomes" id="UP001151071"/>
    </source>
</evidence>
<gene>
    <name evidence="1" type="ORF">O3V59_08650</name>
</gene>